<sequence>MYKKILLAADGSGHSVRTAERAAELARLQGDGEITIIYVVDGEQSKSDVLSEGDKGMIERRRHERLNPIEQMLENKGLSYHVALKHGEPGPEIVKFANDEDFDIVVIGSRGLNTLQEMVLGSVSHKVAKRAKCPVMIVK</sequence>
<evidence type="ECO:0000259" key="2">
    <source>
        <dbReference type="Pfam" id="PF00582"/>
    </source>
</evidence>
<dbReference type="PANTHER" id="PTHR46268">
    <property type="entry name" value="STRESS RESPONSE PROTEIN NHAX"/>
    <property type="match status" value="1"/>
</dbReference>
<dbReference type="AlphaFoldDB" id="A0A1I2RPS6"/>
<dbReference type="Pfam" id="PF00582">
    <property type="entry name" value="Usp"/>
    <property type="match status" value="1"/>
</dbReference>
<dbReference type="CDD" id="cd00293">
    <property type="entry name" value="USP-like"/>
    <property type="match status" value="1"/>
</dbReference>
<dbReference type="OrthoDB" id="9777884at2"/>
<evidence type="ECO:0000313" key="4">
    <source>
        <dbReference type="Proteomes" id="UP000198897"/>
    </source>
</evidence>
<organism evidence="3 4">
    <name type="scientific">Halobacillus alkaliphilus</name>
    <dbReference type="NCBI Taxonomy" id="396056"/>
    <lineage>
        <taxon>Bacteria</taxon>
        <taxon>Bacillati</taxon>
        <taxon>Bacillota</taxon>
        <taxon>Bacilli</taxon>
        <taxon>Bacillales</taxon>
        <taxon>Bacillaceae</taxon>
        <taxon>Halobacillus</taxon>
    </lineage>
</organism>
<dbReference type="RefSeq" id="WP_089753849.1">
    <property type="nucleotide sequence ID" value="NZ_FOOG01000042.1"/>
</dbReference>
<name>A0A1I2RPS6_9BACI</name>
<dbReference type="InterPro" id="IPR014729">
    <property type="entry name" value="Rossmann-like_a/b/a_fold"/>
</dbReference>
<feature type="domain" description="UspA" evidence="2">
    <location>
        <begin position="1"/>
        <end position="139"/>
    </location>
</feature>
<dbReference type="SUPFAM" id="SSF52402">
    <property type="entry name" value="Adenine nucleotide alpha hydrolases-like"/>
    <property type="match status" value="1"/>
</dbReference>
<protein>
    <submittedName>
        <fullName evidence="3">Nucleotide-binding universal stress protein, UspA family</fullName>
    </submittedName>
</protein>
<dbReference type="Proteomes" id="UP000198897">
    <property type="component" value="Unassembled WGS sequence"/>
</dbReference>
<dbReference type="EMBL" id="FOOG01000042">
    <property type="protein sequence ID" value="SFG42674.1"/>
    <property type="molecule type" value="Genomic_DNA"/>
</dbReference>
<dbReference type="PRINTS" id="PR01438">
    <property type="entry name" value="UNVRSLSTRESS"/>
</dbReference>
<evidence type="ECO:0000256" key="1">
    <source>
        <dbReference type="ARBA" id="ARBA00008791"/>
    </source>
</evidence>
<dbReference type="InterPro" id="IPR006015">
    <property type="entry name" value="Universal_stress_UspA"/>
</dbReference>
<reference evidence="4" key="1">
    <citation type="submission" date="2016-10" db="EMBL/GenBank/DDBJ databases">
        <authorList>
            <person name="Varghese N."/>
            <person name="Submissions S."/>
        </authorList>
    </citation>
    <scope>NUCLEOTIDE SEQUENCE [LARGE SCALE GENOMIC DNA]</scope>
    <source>
        <strain evidence="4">FP5</strain>
    </source>
</reference>
<keyword evidence="4" id="KW-1185">Reference proteome</keyword>
<dbReference type="InterPro" id="IPR006016">
    <property type="entry name" value="UspA"/>
</dbReference>
<dbReference type="PANTHER" id="PTHR46268:SF6">
    <property type="entry name" value="UNIVERSAL STRESS PROTEIN UP12"/>
    <property type="match status" value="1"/>
</dbReference>
<gene>
    <name evidence="3" type="ORF">SAMN05216353_14215</name>
</gene>
<evidence type="ECO:0000313" key="3">
    <source>
        <dbReference type="EMBL" id="SFG42674.1"/>
    </source>
</evidence>
<dbReference type="Gene3D" id="3.40.50.620">
    <property type="entry name" value="HUPs"/>
    <property type="match status" value="1"/>
</dbReference>
<accession>A0A1I2RPS6</accession>
<proteinExistence type="inferred from homology"/>
<comment type="similarity">
    <text evidence="1">Belongs to the universal stress protein A family.</text>
</comment>